<organism evidence="2 3">
    <name type="scientific">Lichenifustis flavocetrariae</name>
    <dbReference type="NCBI Taxonomy" id="2949735"/>
    <lineage>
        <taxon>Bacteria</taxon>
        <taxon>Pseudomonadati</taxon>
        <taxon>Pseudomonadota</taxon>
        <taxon>Alphaproteobacteria</taxon>
        <taxon>Hyphomicrobiales</taxon>
        <taxon>Lichenihabitantaceae</taxon>
        <taxon>Lichenifustis</taxon>
    </lineage>
</organism>
<sequence>MSLDTDKLRRDVGARKAKRGPGVGPNGKPRTGAMAAVRQHLGEIQALRNDGATWVDIAAGLTAQGIVRADGAPLTGRHLTALIASIRRQDIARAAASAQRAGRKDLRHRPPTPGAMAERAHVPGSDVPRKRPSEPPPGGDHPHQKSHGDSAMALFQRIDRKARNDAEADAQRPDFSKGLLK</sequence>
<feature type="region of interest" description="Disordered" evidence="1">
    <location>
        <begin position="1"/>
        <end position="32"/>
    </location>
</feature>
<feature type="region of interest" description="Disordered" evidence="1">
    <location>
        <begin position="91"/>
        <end position="181"/>
    </location>
</feature>
<comment type="caution">
    <text evidence="2">The sequence shown here is derived from an EMBL/GenBank/DDBJ whole genome shotgun (WGS) entry which is preliminary data.</text>
</comment>
<dbReference type="Proteomes" id="UP001165667">
    <property type="component" value="Unassembled WGS sequence"/>
</dbReference>
<gene>
    <name evidence="2" type="ORF">M8523_25425</name>
</gene>
<dbReference type="AlphaFoldDB" id="A0AA42CQD1"/>
<keyword evidence="3" id="KW-1185">Reference proteome</keyword>
<name>A0AA42CQD1_9HYPH</name>
<dbReference type="RefSeq" id="WP_282587706.1">
    <property type="nucleotide sequence ID" value="NZ_JAMOIM010000024.1"/>
</dbReference>
<protein>
    <submittedName>
        <fullName evidence="2">Uncharacterized protein</fullName>
    </submittedName>
</protein>
<reference evidence="2" key="1">
    <citation type="submission" date="2022-05" db="EMBL/GenBank/DDBJ databases">
        <authorList>
            <person name="Pankratov T."/>
        </authorList>
    </citation>
    <scope>NUCLEOTIDE SEQUENCE</scope>
    <source>
        <strain evidence="2">BP6-180914</strain>
    </source>
</reference>
<feature type="compositionally biased region" description="Basic and acidic residues" evidence="1">
    <location>
        <begin position="157"/>
        <end position="175"/>
    </location>
</feature>
<evidence type="ECO:0000313" key="2">
    <source>
        <dbReference type="EMBL" id="MCW6511330.1"/>
    </source>
</evidence>
<dbReference type="EMBL" id="JAMOIM010000024">
    <property type="protein sequence ID" value="MCW6511330.1"/>
    <property type="molecule type" value="Genomic_DNA"/>
</dbReference>
<accession>A0AA42CQD1</accession>
<evidence type="ECO:0000256" key="1">
    <source>
        <dbReference type="SAM" id="MobiDB-lite"/>
    </source>
</evidence>
<feature type="compositionally biased region" description="Basic and acidic residues" evidence="1">
    <location>
        <begin position="1"/>
        <end position="14"/>
    </location>
</feature>
<proteinExistence type="predicted"/>
<evidence type="ECO:0000313" key="3">
    <source>
        <dbReference type="Proteomes" id="UP001165667"/>
    </source>
</evidence>